<organism evidence="2">
    <name type="scientific">Hordeum vulgare subsp. vulgare</name>
    <name type="common">Domesticated barley</name>
    <dbReference type="NCBI Taxonomy" id="112509"/>
    <lineage>
        <taxon>Eukaryota</taxon>
        <taxon>Viridiplantae</taxon>
        <taxon>Streptophyta</taxon>
        <taxon>Embryophyta</taxon>
        <taxon>Tracheophyta</taxon>
        <taxon>Spermatophyta</taxon>
        <taxon>Magnoliopsida</taxon>
        <taxon>Liliopsida</taxon>
        <taxon>Poales</taxon>
        <taxon>Poaceae</taxon>
        <taxon>BOP clade</taxon>
        <taxon>Pooideae</taxon>
        <taxon>Triticodae</taxon>
        <taxon>Triticeae</taxon>
        <taxon>Hordeinae</taxon>
        <taxon>Hordeum</taxon>
    </lineage>
</organism>
<reference evidence="2" key="1">
    <citation type="journal article" date="2011" name="Plant Physiol.">
        <title>Comprehensive sequence analysis of 24,783 barley full-length cDNAs derived from 12 clone libraries.</title>
        <authorList>
            <person name="Matsumoto T."/>
            <person name="Tanaka T."/>
            <person name="Sakai H."/>
            <person name="Amano N."/>
            <person name="Kanamori H."/>
            <person name="Kurita K."/>
            <person name="Kikuta A."/>
            <person name="Kamiya K."/>
            <person name="Yamamoto M."/>
            <person name="Ikawa H."/>
            <person name="Fujii N."/>
            <person name="Hori K."/>
            <person name="Itoh T."/>
            <person name="Sato K."/>
        </authorList>
    </citation>
    <scope>NUCLEOTIDE SEQUENCE</scope>
    <source>
        <tissue evidence="2">Shoot and root</tissue>
    </source>
</reference>
<accession>F2DWG2</accession>
<evidence type="ECO:0000256" key="1">
    <source>
        <dbReference type="SAM" id="MobiDB-lite"/>
    </source>
</evidence>
<protein>
    <submittedName>
        <fullName evidence="2">Predicted protein</fullName>
    </submittedName>
</protein>
<evidence type="ECO:0000313" key="2">
    <source>
        <dbReference type="EMBL" id="BAJ99433.1"/>
    </source>
</evidence>
<dbReference type="AlphaFoldDB" id="F2DWG2"/>
<sequence>MSPVNVSGADSDDSGASLVLKGRRPSSCRRPAASSPCGLVPLPPTRRRISDLGGLRVASPPVSTWARRRMLLRGIPASRPRIPDPRVPTYPFLVLLAGGGNWRSSLSSQSICLFPCHVAACQQSPVCC</sequence>
<dbReference type="EMBL" id="AK368230">
    <property type="protein sequence ID" value="BAJ99433.1"/>
    <property type="molecule type" value="mRNA"/>
</dbReference>
<proteinExistence type="evidence at transcript level"/>
<feature type="region of interest" description="Disordered" evidence="1">
    <location>
        <begin position="1"/>
        <end position="35"/>
    </location>
</feature>
<name>F2DWG2_HORVV</name>